<dbReference type="GO" id="GO:0005829">
    <property type="term" value="C:cytosol"/>
    <property type="evidence" value="ECO:0007669"/>
    <property type="project" value="TreeGrafter"/>
</dbReference>
<proteinExistence type="inferred from homology"/>
<dbReference type="PANTHER" id="PTHR10204">
    <property type="entry name" value="NAD P H OXIDOREDUCTASE-RELATED"/>
    <property type="match status" value="1"/>
</dbReference>
<dbReference type="InterPro" id="IPR029039">
    <property type="entry name" value="Flavoprotein-like_sf"/>
</dbReference>
<evidence type="ECO:0000256" key="2">
    <source>
        <dbReference type="ARBA" id="ARBA00023002"/>
    </source>
</evidence>
<accession>A0A1T5P9X2</accession>
<evidence type="ECO:0000256" key="1">
    <source>
        <dbReference type="ARBA" id="ARBA00006252"/>
    </source>
</evidence>
<sequence>MKILIVYAHPEPKSMNGAMFNTAITTLQEAGHEVQTSDLYAMQFNPTSDRTNFTSVYNDAFFKQQLEEQHASRVNGFAADVAAEQEKIAWCDVMIWQFPMWWFSIPAILKGWVDRVFAMGTSYGNGHIYETGIYTGKKAMLSLTIGGPEDAYISGGLHGDLENILKPIHRGIFQFTGFSVLEPQVIHGPARMSPEERALALEKWTERLTQIAEEAAIELTAY</sequence>
<dbReference type="PANTHER" id="PTHR10204:SF34">
    <property type="entry name" value="NAD(P)H DEHYDROGENASE [QUINONE] 1 ISOFORM 1"/>
    <property type="match status" value="1"/>
</dbReference>
<evidence type="ECO:0000313" key="5">
    <source>
        <dbReference type="Proteomes" id="UP000190166"/>
    </source>
</evidence>
<feature type="domain" description="Flavodoxin-like fold" evidence="3">
    <location>
        <begin position="1"/>
        <end position="208"/>
    </location>
</feature>
<dbReference type="Pfam" id="PF02525">
    <property type="entry name" value="Flavodoxin_2"/>
    <property type="match status" value="1"/>
</dbReference>
<keyword evidence="5" id="KW-1185">Reference proteome</keyword>
<keyword evidence="2" id="KW-0560">Oxidoreductase</keyword>
<dbReference type="AlphaFoldDB" id="A0A1T5P9X2"/>
<gene>
    <name evidence="4" type="ORF">SAMN05660461_5413</name>
</gene>
<dbReference type="InterPro" id="IPR003680">
    <property type="entry name" value="Flavodoxin_fold"/>
</dbReference>
<dbReference type="SUPFAM" id="SSF52218">
    <property type="entry name" value="Flavoproteins"/>
    <property type="match status" value="1"/>
</dbReference>
<dbReference type="Proteomes" id="UP000190166">
    <property type="component" value="Unassembled WGS sequence"/>
</dbReference>
<dbReference type="GO" id="GO:0003955">
    <property type="term" value="F:NAD(P)H dehydrogenase (quinone) activity"/>
    <property type="evidence" value="ECO:0007669"/>
    <property type="project" value="TreeGrafter"/>
</dbReference>
<organism evidence="4 5">
    <name type="scientific">Chitinophaga ginsengisegetis</name>
    <dbReference type="NCBI Taxonomy" id="393003"/>
    <lineage>
        <taxon>Bacteria</taxon>
        <taxon>Pseudomonadati</taxon>
        <taxon>Bacteroidota</taxon>
        <taxon>Chitinophagia</taxon>
        <taxon>Chitinophagales</taxon>
        <taxon>Chitinophagaceae</taxon>
        <taxon>Chitinophaga</taxon>
    </lineage>
</organism>
<dbReference type="Gene3D" id="3.40.50.360">
    <property type="match status" value="1"/>
</dbReference>
<evidence type="ECO:0000313" key="4">
    <source>
        <dbReference type="EMBL" id="SKD09524.1"/>
    </source>
</evidence>
<dbReference type="RefSeq" id="WP_079472683.1">
    <property type="nucleotide sequence ID" value="NZ_FUZZ01000005.1"/>
</dbReference>
<protein>
    <submittedName>
        <fullName evidence="4">NAD(P)H dehydrogenase (Quinone)</fullName>
    </submittedName>
</protein>
<dbReference type="STRING" id="393003.SAMN05660461_5413"/>
<comment type="similarity">
    <text evidence="1">Belongs to the NAD(P)H dehydrogenase (quinone) family.</text>
</comment>
<evidence type="ECO:0000259" key="3">
    <source>
        <dbReference type="Pfam" id="PF02525"/>
    </source>
</evidence>
<reference evidence="4 5" key="1">
    <citation type="submission" date="2017-02" db="EMBL/GenBank/DDBJ databases">
        <authorList>
            <person name="Peterson S.W."/>
        </authorList>
    </citation>
    <scope>NUCLEOTIDE SEQUENCE [LARGE SCALE GENOMIC DNA]</scope>
    <source>
        <strain evidence="4 5">DSM 18108</strain>
    </source>
</reference>
<name>A0A1T5P9X2_9BACT</name>
<dbReference type="InterPro" id="IPR051545">
    <property type="entry name" value="NAD(P)H_dehydrogenase_qn"/>
</dbReference>
<dbReference type="EMBL" id="FUZZ01000005">
    <property type="protein sequence ID" value="SKD09524.1"/>
    <property type="molecule type" value="Genomic_DNA"/>
</dbReference>